<comment type="subunit">
    <text evidence="3">UreD, UreF and UreG form a complex that acts as a GTP-hydrolysis-dependent molecular chaperone, activating the urease apoprotein by helping to assemble the nickel containing metallocenter of UreC. The UreE protein probably delivers the nickel.</text>
</comment>
<keyword evidence="3" id="KW-0963">Cytoplasm</keyword>
<reference evidence="4" key="1">
    <citation type="submission" date="2012-04" db="EMBL/GenBank/DDBJ databases">
        <authorList>
            <person name="Borisov I.G."/>
            <person name="Ivanikova N.V."/>
            <person name="Pinevich A.V."/>
        </authorList>
    </citation>
    <scope>NUCLEOTIDE SEQUENCE</scope>
    <source>
        <strain evidence="4">CALU 1027</strain>
    </source>
</reference>
<protein>
    <recommendedName>
        <fullName evidence="3">Urease accessory protein UreF</fullName>
    </recommendedName>
</protein>
<dbReference type="STRING" id="317619.GCA_000332315_03104"/>
<dbReference type="OrthoDB" id="9798772at2"/>
<comment type="caution">
    <text evidence="4">The sequence shown here is derived from an EMBL/GenBank/DDBJ whole genome shotgun (WGS) entry which is preliminary data.</text>
</comment>
<keyword evidence="1 3" id="KW-0996">Nickel insertion</keyword>
<evidence type="ECO:0000313" key="5">
    <source>
        <dbReference type="Proteomes" id="UP000034681"/>
    </source>
</evidence>
<dbReference type="PANTHER" id="PTHR33620:SF1">
    <property type="entry name" value="UREASE ACCESSORY PROTEIN F"/>
    <property type="match status" value="1"/>
</dbReference>
<dbReference type="Proteomes" id="UP000034681">
    <property type="component" value="Unassembled WGS sequence"/>
</dbReference>
<comment type="similarity">
    <text evidence="3">Belongs to the UreF family.</text>
</comment>
<dbReference type="Pfam" id="PF01730">
    <property type="entry name" value="UreF"/>
    <property type="match status" value="1"/>
</dbReference>
<comment type="function">
    <text evidence="3">Required for maturation of urease via the functional incorporation of the urease nickel metallocenter.</text>
</comment>
<evidence type="ECO:0000313" key="4">
    <source>
        <dbReference type="EMBL" id="KKI98216.1"/>
    </source>
</evidence>
<dbReference type="InterPro" id="IPR038277">
    <property type="entry name" value="UreF_sf"/>
</dbReference>
<evidence type="ECO:0000256" key="2">
    <source>
        <dbReference type="ARBA" id="ARBA00023186"/>
    </source>
</evidence>
<evidence type="ECO:0000256" key="1">
    <source>
        <dbReference type="ARBA" id="ARBA00022988"/>
    </source>
</evidence>
<comment type="subcellular location">
    <subcellularLocation>
        <location evidence="3">Cytoplasm</location>
    </subcellularLocation>
</comment>
<organism evidence="4 5">
    <name type="scientific">Prochlorothrix hollandica PCC 9006 = CALU 1027</name>
    <dbReference type="NCBI Taxonomy" id="317619"/>
    <lineage>
        <taxon>Bacteria</taxon>
        <taxon>Bacillati</taxon>
        <taxon>Cyanobacteriota</taxon>
        <taxon>Cyanophyceae</taxon>
        <taxon>Prochlorotrichales</taxon>
        <taxon>Prochlorotrichaceae</taxon>
        <taxon>Prochlorothrix</taxon>
    </lineage>
</organism>
<dbReference type="RefSeq" id="WP_016923222.1">
    <property type="nucleotide sequence ID" value="NZ_KB235939.1"/>
</dbReference>
<dbReference type="HAMAP" id="MF_01385">
    <property type="entry name" value="UreF"/>
    <property type="match status" value="1"/>
</dbReference>
<dbReference type="AlphaFoldDB" id="A0A0M2PV18"/>
<dbReference type="InterPro" id="IPR002639">
    <property type="entry name" value="UreF"/>
</dbReference>
<dbReference type="GO" id="GO:0005737">
    <property type="term" value="C:cytoplasm"/>
    <property type="evidence" value="ECO:0007669"/>
    <property type="project" value="UniProtKB-SubCell"/>
</dbReference>
<name>A0A0M2PV18_PROHO</name>
<dbReference type="eggNOG" id="COG0830">
    <property type="taxonomic scope" value="Bacteria"/>
</dbReference>
<sequence>MVIPHFSPNLLSLLQLVSPALPVGAYSYSEGIETLVEQGVIGDRASLSHWLSQELAIGSIRLDAAVVLRTHRSALGGALTDISRWNQWLSAMRETEELRLQHWQMGRSLLQLGVKLEETAVIEDNSPEVSPSLAAIAPLLEPHCNFAIAFGLVAAHWHIDASSAVLGYLQAWVANGVSAALRTIPLGQTEAQQVLRHLQPDLCRSHQEILTLVDEDLVSCSWGLALASMAHEVQYSRLFRS</sequence>
<dbReference type="Gene3D" id="1.10.4190.10">
    <property type="entry name" value="Urease accessory protein UreF"/>
    <property type="match status" value="1"/>
</dbReference>
<keyword evidence="2 3" id="KW-0143">Chaperone</keyword>
<dbReference type="PIRSF" id="PIRSF009467">
    <property type="entry name" value="Ureas_acces_UreF"/>
    <property type="match status" value="1"/>
</dbReference>
<keyword evidence="5" id="KW-1185">Reference proteome</keyword>
<accession>A0A0M2PV18</accession>
<dbReference type="GO" id="GO:0016151">
    <property type="term" value="F:nickel cation binding"/>
    <property type="evidence" value="ECO:0007669"/>
    <property type="project" value="UniProtKB-UniRule"/>
</dbReference>
<dbReference type="PANTHER" id="PTHR33620">
    <property type="entry name" value="UREASE ACCESSORY PROTEIN F"/>
    <property type="match status" value="1"/>
</dbReference>
<gene>
    <name evidence="3" type="primary">ureF</name>
    <name evidence="4" type="ORF">PROH_21320</name>
</gene>
<proteinExistence type="inferred from homology"/>
<evidence type="ECO:0000256" key="3">
    <source>
        <dbReference type="HAMAP-Rule" id="MF_01385"/>
    </source>
</evidence>
<dbReference type="EMBL" id="AJTX02000010">
    <property type="protein sequence ID" value="KKI98216.1"/>
    <property type="molecule type" value="Genomic_DNA"/>
</dbReference>